<evidence type="ECO:0000313" key="2">
    <source>
        <dbReference type="Proteomes" id="UP001233999"/>
    </source>
</evidence>
<evidence type="ECO:0000313" key="1">
    <source>
        <dbReference type="EMBL" id="KAJ9578990.1"/>
    </source>
</evidence>
<accession>A0AAD7ZE38</accession>
<dbReference type="EMBL" id="JASPKZ010008790">
    <property type="protein sequence ID" value="KAJ9578990.1"/>
    <property type="molecule type" value="Genomic_DNA"/>
</dbReference>
<organism evidence="1 2">
    <name type="scientific">Diploptera punctata</name>
    <name type="common">Pacific beetle cockroach</name>
    <dbReference type="NCBI Taxonomy" id="6984"/>
    <lineage>
        <taxon>Eukaryota</taxon>
        <taxon>Metazoa</taxon>
        <taxon>Ecdysozoa</taxon>
        <taxon>Arthropoda</taxon>
        <taxon>Hexapoda</taxon>
        <taxon>Insecta</taxon>
        <taxon>Pterygota</taxon>
        <taxon>Neoptera</taxon>
        <taxon>Polyneoptera</taxon>
        <taxon>Dictyoptera</taxon>
        <taxon>Blattodea</taxon>
        <taxon>Blaberoidea</taxon>
        <taxon>Blaberidae</taxon>
        <taxon>Diplopterinae</taxon>
        <taxon>Diploptera</taxon>
    </lineage>
</organism>
<proteinExistence type="predicted"/>
<reference evidence="1" key="2">
    <citation type="submission" date="2023-05" db="EMBL/GenBank/DDBJ databases">
        <authorList>
            <person name="Fouks B."/>
        </authorList>
    </citation>
    <scope>NUCLEOTIDE SEQUENCE</scope>
    <source>
        <strain evidence="1">Stay&amp;Tobe</strain>
        <tissue evidence="1">Testes</tissue>
    </source>
</reference>
<gene>
    <name evidence="1" type="ORF">L9F63_024902</name>
</gene>
<dbReference type="AlphaFoldDB" id="A0AAD7ZE38"/>
<comment type="caution">
    <text evidence="1">The sequence shown here is derived from an EMBL/GenBank/DDBJ whole genome shotgun (WGS) entry which is preliminary data.</text>
</comment>
<dbReference type="Proteomes" id="UP001233999">
    <property type="component" value="Unassembled WGS sequence"/>
</dbReference>
<reference evidence="1" key="1">
    <citation type="journal article" date="2023" name="IScience">
        <title>Live-bearing cockroach genome reveals convergent evolutionary mechanisms linked to viviparity in insects and beyond.</title>
        <authorList>
            <person name="Fouks B."/>
            <person name="Harrison M.C."/>
            <person name="Mikhailova A.A."/>
            <person name="Marchal E."/>
            <person name="English S."/>
            <person name="Carruthers M."/>
            <person name="Jennings E.C."/>
            <person name="Chiamaka E.L."/>
            <person name="Frigard R.A."/>
            <person name="Pippel M."/>
            <person name="Attardo G.M."/>
            <person name="Benoit J.B."/>
            <person name="Bornberg-Bauer E."/>
            <person name="Tobe S.S."/>
        </authorList>
    </citation>
    <scope>NUCLEOTIDE SEQUENCE</scope>
    <source>
        <strain evidence="1">Stay&amp;Tobe</strain>
    </source>
</reference>
<protein>
    <submittedName>
        <fullName evidence="1">Uncharacterized protein</fullName>
    </submittedName>
</protein>
<feature type="non-terminal residue" evidence="1">
    <location>
        <position position="1"/>
    </location>
</feature>
<feature type="non-terminal residue" evidence="1">
    <location>
        <position position="107"/>
    </location>
</feature>
<keyword evidence="2" id="KW-1185">Reference proteome</keyword>
<name>A0AAD7ZE38_DIPPU</name>
<sequence length="107" mass="12519">RLKSLPTPSQKAPYAEFSHVAINTVIRTILRIIFRLTEVSGLYWTILHIKSYRSGFFFSPLYRLTKPRIAPRRNTRTGGRLVHMKEIFQEIIWSQHKLSQSLPIPLS</sequence>